<dbReference type="AlphaFoldDB" id="A0AA39KWZ9"/>
<protein>
    <submittedName>
        <fullName evidence="1">Uncharacterized protein</fullName>
    </submittedName>
</protein>
<sequence length="220" mass="25231">MVWSVPLVPALRIGEAFVTVAEAMTAYAPAEQKLQTEEFLRYLANFWGRIPEILSVAGHTFRTNNICGMKTILEESERRWRQLTEGAMILDQSRRCQKICRERKMQESQELLRTGQTVMADFLPEIFHPDEIDINSSLPDEPEAPDELPGEEGLANLKDPSEHDITVNSADHNWVHVPRQHPLLLKRCEKRGCYYLIVTYFRTTGIITSAYFLAAPENLE</sequence>
<gene>
    <name evidence="1" type="ORF">PV328_000947</name>
</gene>
<accession>A0AA39KWZ9</accession>
<reference evidence="1" key="1">
    <citation type="journal article" date="2023" name="bioRxiv">
        <title>Scaffold-level genome assemblies of two parasitoid biocontrol wasps reveal the parthenogenesis mechanism and an associated novel virus.</title>
        <authorList>
            <person name="Inwood S."/>
            <person name="Skelly J."/>
            <person name="Guhlin J."/>
            <person name="Harrop T."/>
            <person name="Goldson S."/>
            <person name="Dearden P."/>
        </authorList>
    </citation>
    <scope>NUCLEOTIDE SEQUENCE</scope>
    <source>
        <strain evidence="1">Irish</strain>
        <tissue evidence="1">Whole body</tissue>
    </source>
</reference>
<name>A0AA39KWZ9_9HYME</name>
<evidence type="ECO:0000313" key="2">
    <source>
        <dbReference type="Proteomes" id="UP001168990"/>
    </source>
</evidence>
<proteinExistence type="predicted"/>
<dbReference type="Proteomes" id="UP001168990">
    <property type="component" value="Unassembled WGS sequence"/>
</dbReference>
<comment type="caution">
    <text evidence="1">The sequence shown here is derived from an EMBL/GenBank/DDBJ whole genome shotgun (WGS) entry which is preliminary data.</text>
</comment>
<dbReference type="EMBL" id="JAQQBS010000001">
    <property type="protein sequence ID" value="KAK0176845.1"/>
    <property type="molecule type" value="Genomic_DNA"/>
</dbReference>
<organism evidence="1 2">
    <name type="scientific">Microctonus aethiopoides</name>
    <dbReference type="NCBI Taxonomy" id="144406"/>
    <lineage>
        <taxon>Eukaryota</taxon>
        <taxon>Metazoa</taxon>
        <taxon>Ecdysozoa</taxon>
        <taxon>Arthropoda</taxon>
        <taxon>Hexapoda</taxon>
        <taxon>Insecta</taxon>
        <taxon>Pterygota</taxon>
        <taxon>Neoptera</taxon>
        <taxon>Endopterygota</taxon>
        <taxon>Hymenoptera</taxon>
        <taxon>Apocrita</taxon>
        <taxon>Ichneumonoidea</taxon>
        <taxon>Braconidae</taxon>
        <taxon>Euphorinae</taxon>
        <taxon>Microctonus</taxon>
    </lineage>
</organism>
<keyword evidence="2" id="KW-1185">Reference proteome</keyword>
<reference evidence="1" key="2">
    <citation type="submission" date="2023-03" db="EMBL/GenBank/DDBJ databases">
        <authorList>
            <person name="Inwood S.N."/>
            <person name="Skelly J.G."/>
            <person name="Guhlin J."/>
            <person name="Harrop T.W.R."/>
            <person name="Goldson S.G."/>
            <person name="Dearden P.K."/>
        </authorList>
    </citation>
    <scope>NUCLEOTIDE SEQUENCE</scope>
    <source>
        <strain evidence="1">Irish</strain>
        <tissue evidence="1">Whole body</tissue>
    </source>
</reference>
<evidence type="ECO:0000313" key="1">
    <source>
        <dbReference type="EMBL" id="KAK0176845.1"/>
    </source>
</evidence>